<keyword evidence="2" id="KW-0378">Hydrolase</keyword>
<dbReference type="PANTHER" id="PTHR11358">
    <property type="entry name" value="ARGINASE/AGMATINASE"/>
    <property type="match status" value="1"/>
</dbReference>
<keyword evidence="7" id="KW-1185">Reference proteome</keyword>
<dbReference type="Gene3D" id="3.40.800.10">
    <property type="entry name" value="Ureohydrolase domain"/>
    <property type="match status" value="1"/>
</dbReference>
<gene>
    <name evidence="6" type="ORF">CWE15_10690</name>
</gene>
<dbReference type="CDD" id="cd09988">
    <property type="entry name" value="Formimidoylglutamase"/>
    <property type="match status" value="1"/>
</dbReference>
<dbReference type="GO" id="GO:0006547">
    <property type="term" value="P:L-histidine metabolic process"/>
    <property type="evidence" value="ECO:0007669"/>
    <property type="project" value="UniProtKB-KW"/>
</dbReference>
<dbReference type="PROSITE" id="PS51409">
    <property type="entry name" value="ARGINASE_2"/>
    <property type="match status" value="1"/>
</dbReference>
<dbReference type="AlphaFoldDB" id="A0A432WW32"/>
<comment type="caution">
    <text evidence="6">The sequence shown here is derived from an EMBL/GenBank/DDBJ whole genome shotgun (WGS) entry which is preliminary data.</text>
</comment>
<evidence type="ECO:0000256" key="4">
    <source>
        <dbReference type="ARBA" id="ARBA00023211"/>
    </source>
</evidence>
<comment type="similarity">
    <text evidence="5">Belongs to the arginase family.</text>
</comment>
<dbReference type="RefSeq" id="WP_126758075.1">
    <property type="nucleotide sequence ID" value="NZ_PIPQ01000009.1"/>
</dbReference>
<dbReference type="SUPFAM" id="SSF52768">
    <property type="entry name" value="Arginase/deacetylase"/>
    <property type="match status" value="1"/>
</dbReference>
<evidence type="ECO:0000256" key="2">
    <source>
        <dbReference type="ARBA" id="ARBA00022801"/>
    </source>
</evidence>
<evidence type="ECO:0000313" key="6">
    <source>
        <dbReference type="EMBL" id="RUO37978.1"/>
    </source>
</evidence>
<dbReference type="Pfam" id="PF00491">
    <property type="entry name" value="Arginase"/>
    <property type="match status" value="1"/>
</dbReference>
<dbReference type="GO" id="GO:0008783">
    <property type="term" value="F:agmatinase activity"/>
    <property type="evidence" value="ECO:0007669"/>
    <property type="project" value="TreeGrafter"/>
</dbReference>
<sequence length="351" mass="38252">MSNTPEFILFAEPQRFVRTREGEVKIGQAIACLAPTENYVASLEEHFNGGCKVAIVGVPESIGPRANLGRGGAEGGWDAFQSQFYNLQDTFELPVQDVLMVGAVDCRDLMTEAATLDVNEPHQLARLRELCAILDRRVEFVLKPLFSAGYDVILVGGGHNNAYPLITALHQVTGRSCGAVNLDPHADFRPREGRHSGNGFSYAYTEGALEHYHVMSLHEGKNSAASLRDLNDANFAYHSIHQLYATDFSSKMAEVASQAKDWAAPLGVEVDIDAIQFAPASAYNTTGVSPEQAFRFVIELARLPEARYLHLAEAAPSCHPAGEAAGVQHAGQLLSELVIAWLRGREQRPNP</sequence>
<dbReference type="Proteomes" id="UP000286976">
    <property type="component" value="Unassembled WGS sequence"/>
</dbReference>
<keyword evidence="3" id="KW-0369">Histidine metabolism</keyword>
<dbReference type="GO" id="GO:0046872">
    <property type="term" value="F:metal ion binding"/>
    <property type="evidence" value="ECO:0007669"/>
    <property type="project" value="UniProtKB-KW"/>
</dbReference>
<organism evidence="6 7">
    <name type="scientific">Aliidiomarina taiwanensis</name>
    <dbReference type="NCBI Taxonomy" id="946228"/>
    <lineage>
        <taxon>Bacteria</taxon>
        <taxon>Pseudomonadati</taxon>
        <taxon>Pseudomonadota</taxon>
        <taxon>Gammaproteobacteria</taxon>
        <taxon>Alteromonadales</taxon>
        <taxon>Idiomarinaceae</taxon>
        <taxon>Aliidiomarina</taxon>
    </lineage>
</organism>
<keyword evidence="1" id="KW-0479">Metal-binding</keyword>
<evidence type="ECO:0000313" key="7">
    <source>
        <dbReference type="Proteomes" id="UP000286976"/>
    </source>
</evidence>
<dbReference type="OrthoDB" id="9788689at2"/>
<protein>
    <submittedName>
        <fullName evidence="6">Arginase</fullName>
    </submittedName>
</protein>
<name>A0A432WW32_9GAMM</name>
<accession>A0A432WW32</accession>
<dbReference type="EMBL" id="PIPQ01000009">
    <property type="protein sequence ID" value="RUO37978.1"/>
    <property type="molecule type" value="Genomic_DNA"/>
</dbReference>
<keyword evidence="4" id="KW-0464">Manganese</keyword>
<evidence type="ECO:0000256" key="5">
    <source>
        <dbReference type="PROSITE-ProRule" id="PRU00742"/>
    </source>
</evidence>
<proteinExistence type="inferred from homology"/>
<evidence type="ECO:0000256" key="3">
    <source>
        <dbReference type="ARBA" id="ARBA00022808"/>
    </source>
</evidence>
<reference evidence="6 7" key="1">
    <citation type="journal article" date="2011" name="Front. Microbiol.">
        <title>Genomic signatures of strain selection and enhancement in Bacillus atrophaeus var. globigii, a historical biowarfare simulant.</title>
        <authorList>
            <person name="Gibbons H.S."/>
            <person name="Broomall S.M."/>
            <person name="McNew L.A."/>
            <person name="Daligault H."/>
            <person name="Chapman C."/>
            <person name="Bruce D."/>
            <person name="Karavis M."/>
            <person name="Krepps M."/>
            <person name="McGregor P.A."/>
            <person name="Hong C."/>
            <person name="Park K.H."/>
            <person name="Akmal A."/>
            <person name="Feldman A."/>
            <person name="Lin J.S."/>
            <person name="Chang W.E."/>
            <person name="Higgs B.W."/>
            <person name="Demirev P."/>
            <person name="Lindquist J."/>
            <person name="Liem A."/>
            <person name="Fochler E."/>
            <person name="Read T.D."/>
            <person name="Tapia R."/>
            <person name="Johnson S."/>
            <person name="Bishop-Lilly K.A."/>
            <person name="Detter C."/>
            <person name="Han C."/>
            <person name="Sozhamannan S."/>
            <person name="Rosenzweig C.N."/>
            <person name="Skowronski E.W."/>
        </authorList>
    </citation>
    <scope>NUCLEOTIDE SEQUENCE [LARGE SCALE GENOMIC DNA]</scope>
    <source>
        <strain evidence="6 7">AIT1</strain>
    </source>
</reference>
<dbReference type="PANTHER" id="PTHR11358:SF35">
    <property type="entry name" value="FORMIMIDOYLGLUTAMASE"/>
    <property type="match status" value="1"/>
</dbReference>
<dbReference type="InterPro" id="IPR023696">
    <property type="entry name" value="Ureohydrolase_dom_sf"/>
</dbReference>
<dbReference type="GO" id="GO:0033389">
    <property type="term" value="P:putrescine biosynthetic process from arginine, via agmatine"/>
    <property type="evidence" value="ECO:0007669"/>
    <property type="project" value="TreeGrafter"/>
</dbReference>
<evidence type="ECO:0000256" key="1">
    <source>
        <dbReference type="ARBA" id="ARBA00022723"/>
    </source>
</evidence>
<dbReference type="InterPro" id="IPR006035">
    <property type="entry name" value="Ureohydrolase"/>
</dbReference>